<dbReference type="InParanoid" id="A0A251UZ43"/>
<evidence type="ECO:0000313" key="1">
    <source>
        <dbReference type="EMBL" id="OTG27611.1"/>
    </source>
</evidence>
<sequence length="59" mass="6686">MLLHNSTQPHNARPIAQAFGLWFHITLGRHSCVIEPRGSPCKGVRPTLLYINQHKPCEI</sequence>
<reference evidence="2" key="1">
    <citation type="journal article" date="2017" name="Nature">
        <title>The sunflower genome provides insights into oil metabolism, flowering and Asterid evolution.</title>
        <authorList>
            <person name="Badouin H."/>
            <person name="Gouzy J."/>
            <person name="Grassa C.J."/>
            <person name="Murat F."/>
            <person name="Staton S.E."/>
            <person name="Cottret L."/>
            <person name="Lelandais-Briere C."/>
            <person name="Owens G.L."/>
            <person name="Carrere S."/>
            <person name="Mayjonade B."/>
            <person name="Legrand L."/>
            <person name="Gill N."/>
            <person name="Kane N.C."/>
            <person name="Bowers J.E."/>
            <person name="Hubner S."/>
            <person name="Bellec A."/>
            <person name="Berard A."/>
            <person name="Berges H."/>
            <person name="Blanchet N."/>
            <person name="Boniface M.C."/>
            <person name="Brunel D."/>
            <person name="Catrice O."/>
            <person name="Chaidir N."/>
            <person name="Claudel C."/>
            <person name="Donnadieu C."/>
            <person name="Faraut T."/>
            <person name="Fievet G."/>
            <person name="Helmstetter N."/>
            <person name="King M."/>
            <person name="Knapp S.J."/>
            <person name="Lai Z."/>
            <person name="Le Paslier M.C."/>
            <person name="Lippi Y."/>
            <person name="Lorenzon L."/>
            <person name="Mandel J.R."/>
            <person name="Marage G."/>
            <person name="Marchand G."/>
            <person name="Marquand E."/>
            <person name="Bret-Mestries E."/>
            <person name="Morien E."/>
            <person name="Nambeesan S."/>
            <person name="Nguyen T."/>
            <person name="Pegot-Espagnet P."/>
            <person name="Pouilly N."/>
            <person name="Raftis F."/>
            <person name="Sallet E."/>
            <person name="Schiex T."/>
            <person name="Thomas J."/>
            <person name="Vandecasteele C."/>
            <person name="Vares D."/>
            <person name="Vear F."/>
            <person name="Vautrin S."/>
            <person name="Crespi M."/>
            <person name="Mangin B."/>
            <person name="Burke J.M."/>
            <person name="Salse J."/>
            <person name="Munos S."/>
            <person name="Vincourt P."/>
            <person name="Rieseberg L.H."/>
            <person name="Langlade N.B."/>
        </authorList>
    </citation>
    <scope>NUCLEOTIDE SEQUENCE [LARGE SCALE GENOMIC DNA]</scope>
    <source>
        <strain evidence="2">cv. SF193</strain>
    </source>
</reference>
<protein>
    <submittedName>
        <fullName evidence="1">Uncharacterized protein</fullName>
    </submittedName>
</protein>
<proteinExistence type="predicted"/>
<dbReference type="EMBL" id="CM007893">
    <property type="protein sequence ID" value="OTG27611.1"/>
    <property type="molecule type" value="Genomic_DNA"/>
</dbReference>
<dbReference type="Proteomes" id="UP000215914">
    <property type="component" value="Chromosome 4"/>
</dbReference>
<gene>
    <name evidence="1" type="ORF">HannXRQ_Chr04g0101941</name>
</gene>
<evidence type="ECO:0000313" key="2">
    <source>
        <dbReference type="Proteomes" id="UP000215914"/>
    </source>
</evidence>
<dbReference type="AlphaFoldDB" id="A0A251UZ43"/>
<organism evidence="1 2">
    <name type="scientific">Helianthus annuus</name>
    <name type="common">Common sunflower</name>
    <dbReference type="NCBI Taxonomy" id="4232"/>
    <lineage>
        <taxon>Eukaryota</taxon>
        <taxon>Viridiplantae</taxon>
        <taxon>Streptophyta</taxon>
        <taxon>Embryophyta</taxon>
        <taxon>Tracheophyta</taxon>
        <taxon>Spermatophyta</taxon>
        <taxon>Magnoliopsida</taxon>
        <taxon>eudicotyledons</taxon>
        <taxon>Gunneridae</taxon>
        <taxon>Pentapetalae</taxon>
        <taxon>asterids</taxon>
        <taxon>campanulids</taxon>
        <taxon>Asterales</taxon>
        <taxon>Asteraceae</taxon>
        <taxon>Asteroideae</taxon>
        <taxon>Heliantheae alliance</taxon>
        <taxon>Heliantheae</taxon>
        <taxon>Helianthus</taxon>
    </lineage>
</organism>
<name>A0A251UZ43_HELAN</name>
<accession>A0A251UZ43</accession>
<keyword evidence="2" id="KW-1185">Reference proteome</keyword>